<feature type="region of interest" description="Disordered" evidence="1">
    <location>
        <begin position="26"/>
        <end position="46"/>
    </location>
</feature>
<dbReference type="Gene3D" id="2.60.270.50">
    <property type="match status" value="1"/>
</dbReference>
<dbReference type="AlphaFoldDB" id="A0A9P9JP91"/>
<protein>
    <submittedName>
        <fullName evidence="2">Uncharacterized protein</fullName>
    </submittedName>
</protein>
<keyword evidence="3" id="KW-1185">Reference proteome</keyword>
<dbReference type="Proteomes" id="UP000736672">
    <property type="component" value="Unassembled WGS sequence"/>
</dbReference>
<comment type="caution">
    <text evidence="2">The sequence shown here is derived from an EMBL/GenBank/DDBJ whole genome shotgun (WGS) entry which is preliminary data.</text>
</comment>
<sequence>MSQISSNMTTRELLVVILNHTNEELDLEPESPSLDHGHWMDTPDSRPPPEILAGESGMLRCKSSHVGVGVGGSVTYGVVGYGANNKVIFVWNVPYVGPNRFDCSCAVDAFTVRVLGGRGTQPVVVFVLEPARTPKPGYNVVGAVTEGPVECAEAPISSLSQS</sequence>
<evidence type="ECO:0000256" key="1">
    <source>
        <dbReference type="SAM" id="MobiDB-lite"/>
    </source>
</evidence>
<feature type="compositionally biased region" description="Basic and acidic residues" evidence="1">
    <location>
        <begin position="33"/>
        <end position="44"/>
    </location>
</feature>
<organism evidence="2 3">
    <name type="scientific">Fusarium solani</name>
    <name type="common">Filamentous fungus</name>
    <dbReference type="NCBI Taxonomy" id="169388"/>
    <lineage>
        <taxon>Eukaryota</taxon>
        <taxon>Fungi</taxon>
        <taxon>Dikarya</taxon>
        <taxon>Ascomycota</taxon>
        <taxon>Pezizomycotina</taxon>
        <taxon>Sordariomycetes</taxon>
        <taxon>Hypocreomycetidae</taxon>
        <taxon>Hypocreales</taxon>
        <taxon>Nectriaceae</taxon>
        <taxon>Fusarium</taxon>
        <taxon>Fusarium solani species complex</taxon>
    </lineage>
</organism>
<evidence type="ECO:0000313" key="2">
    <source>
        <dbReference type="EMBL" id="KAH7232437.1"/>
    </source>
</evidence>
<name>A0A9P9JP91_FUSSL</name>
<reference evidence="2" key="1">
    <citation type="journal article" date="2021" name="Nat. Commun.">
        <title>Genetic determinants of endophytism in the Arabidopsis root mycobiome.</title>
        <authorList>
            <person name="Mesny F."/>
            <person name="Miyauchi S."/>
            <person name="Thiergart T."/>
            <person name="Pickel B."/>
            <person name="Atanasova L."/>
            <person name="Karlsson M."/>
            <person name="Huettel B."/>
            <person name="Barry K.W."/>
            <person name="Haridas S."/>
            <person name="Chen C."/>
            <person name="Bauer D."/>
            <person name="Andreopoulos W."/>
            <person name="Pangilinan J."/>
            <person name="LaButti K."/>
            <person name="Riley R."/>
            <person name="Lipzen A."/>
            <person name="Clum A."/>
            <person name="Drula E."/>
            <person name="Henrissat B."/>
            <person name="Kohler A."/>
            <person name="Grigoriev I.V."/>
            <person name="Martin F.M."/>
            <person name="Hacquard S."/>
        </authorList>
    </citation>
    <scope>NUCLEOTIDE SEQUENCE</scope>
    <source>
        <strain evidence="2">FSSC 5 MPI-SDFR-AT-0091</strain>
    </source>
</reference>
<dbReference type="EMBL" id="JAGTJS010000029">
    <property type="protein sequence ID" value="KAH7232437.1"/>
    <property type="molecule type" value="Genomic_DNA"/>
</dbReference>
<accession>A0A9P9JP91</accession>
<dbReference type="OrthoDB" id="3748548at2759"/>
<evidence type="ECO:0000313" key="3">
    <source>
        <dbReference type="Proteomes" id="UP000736672"/>
    </source>
</evidence>
<proteinExistence type="predicted"/>
<gene>
    <name evidence="2" type="ORF">B0J15DRAFT_505239</name>
</gene>